<evidence type="ECO:0000313" key="4">
    <source>
        <dbReference type="Proteomes" id="UP001138621"/>
    </source>
</evidence>
<evidence type="ECO:0000256" key="1">
    <source>
        <dbReference type="SAM" id="MobiDB-lite"/>
    </source>
</evidence>
<dbReference type="EMBL" id="JAAMRD010000027">
    <property type="protein sequence ID" value="MBA1307132.1"/>
    <property type="molecule type" value="Genomic_DNA"/>
</dbReference>
<sequence>MNKPMLSLLVLLSAASTAAFAQQQDMTLQQERDQMGTDLEDNRQQIGRDINRIRESDASQNQTQGINRGGVQSDAVNPQPNVPGTANPPAGTGLPSAQDNMQQPSGGAGTAPAPGATQTPGTPGGANGNASPGGVTPPGGLGTDDGNGAAGSSSGGAATGGPTGGAAGQP</sequence>
<feature type="compositionally biased region" description="Gly residues" evidence="1">
    <location>
        <begin position="136"/>
        <end position="170"/>
    </location>
</feature>
<dbReference type="AlphaFoldDB" id="A0AA40RWD7"/>
<feature type="signal peptide" evidence="2">
    <location>
        <begin position="1"/>
        <end position="21"/>
    </location>
</feature>
<feature type="compositionally biased region" description="Basic and acidic residues" evidence="1">
    <location>
        <begin position="30"/>
        <end position="43"/>
    </location>
</feature>
<evidence type="ECO:0000313" key="3">
    <source>
        <dbReference type="EMBL" id="MBA1307132.1"/>
    </source>
</evidence>
<organism evidence="3 4">
    <name type="scientific">Stutzerimonas stutzeri</name>
    <name type="common">Pseudomonas stutzeri</name>
    <dbReference type="NCBI Taxonomy" id="316"/>
    <lineage>
        <taxon>Bacteria</taxon>
        <taxon>Pseudomonadati</taxon>
        <taxon>Pseudomonadota</taxon>
        <taxon>Gammaproteobacteria</taxon>
        <taxon>Pseudomonadales</taxon>
        <taxon>Pseudomonadaceae</taxon>
        <taxon>Stutzerimonas</taxon>
    </lineage>
</organism>
<protein>
    <submittedName>
        <fullName evidence="3">Uncharacterized protein</fullName>
    </submittedName>
</protein>
<comment type="caution">
    <text evidence="3">The sequence shown here is derived from an EMBL/GenBank/DDBJ whole genome shotgun (WGS) entry which is preliminary data.</text>
</comment>
<gene>
    <name evidence="3" type="ORF">G7024_22320</name>
</gene>
<name>A0AA40RWD7_STUST</name>
<dbReference type="RefSeq" id="WP_181122595.1">
    <property type="nucleotide sequence ID" value="NZ_JAAMRD010000027.1"/>
</dbReference>
<keyword evidence="2" id="KW-0732">Signal</keyword>
<proteinExistence type="predicted"/>
<dbReference type="Proteomes" id="UP001138621">
    <property type="component" value="Unassembled WGS sequence"/>
</dbReference>
<feature type="region of interest" description="Disordered" evidence="1">
    <location>
        <begin position="26"/>
        <end position="170"/>
    </location>
</feature>
<feature type="compositionally biased region" description="Polar residues" evidence="1">
    <location>
        <begin position="74"/>
        <end position="84"/>
    </location>
</feature>
<evidence type="ECO:0000256" key="2">
    <source>
        <dbReference type="SAM" id="SignalP"/>
    </source>
</evidence>
<accession>A0AA40RWD7</accession>
<feature type="compositionally biased region" description="Low complexity" evidence="1">
    <location>
        <begin position="110"/>
        <end position="121"/>
    </location>
</feature>
<reference evidence="3" key="1">
    <citation type="submission" date="2020-02" db="EMBL/GenBank/DDBJ databases">
        <title>Synteny-based analysis reveals conserved mechanism for high triclosan tolerance in Pseudomonas, as well as instances of horizontal transfer.</title>
        <authorList>
            <person name="Mcfarland A.G."/>
            <person name="Bertucci H.K."/>
            <person name="Litmann E."/>
            <person name="Shen J."/>
            <person name="Huttenhower C."/>
            <person name="Hartmann E.M."/>
        </authorList>
    </citation>
    <scope>NUCLEOTIDE SEQUENCE</scope>
    <source>
        <strain evidence="3">109A1</strain>
    </source>
</reference>
<feature type="chain" id="PRO_5041244672" evidence="2">
    <location>
        <begin position="22"/>
        <end position="170"/>
    </location>
</feature>